<dbReference type="Pfam" id="PF03009">
    <property type="entry name" value="GDPD"/>
    <property type="match status" value="1"/>
</dbReference>
<gene>
    <name evidence="8" type="ORF">UFOPK1591_00463</name>
</gene>
<dbReference type="GO" id="GO:0008889">
    <property type="term" value="F:glycerophosphodiester phosphodiesterase activity"/>
    <property type="evidence" value="ECO:0007669"/>
    <property type="project" value="UniProtKB-EC"/>
</dbReference>
<dbReference type="PANTHER" id="PTHR43620:SF7">
    <property type="entry name" value="GLYCEROPHOSPHODIESTER PHOSPHODIESTERASE GDPD5-RELATED"/>
    <property type="match status" value="1"/>
</dbReference>
<name>A0A6J6D1A1_9ZZZZ</name>
<evidence type="ECO:0000259" key="7">
    <source>
        <dbReference type="PROSITE" id="PS51704"/>
    </source>
</evidence>
<comment type="catalytic activity">
    <reaction evidence="6">
        <text>a sn-glycero-3-phosphodiester + H2O = an alcohol + sn-glycerol 3-phosphate + H(+)</text>
        <dbReference type="Rhea" id="RHEA:12969"/>
        <dbReference type="ChEBI" id="CHEBI:15377"/>
        <dbReference type="ChEBI" id="CHEBI:15378"/>
        <dbReference type="ChEBI" id="CHEBI:30879"/>
        <dbReference type="ChEBI" id="CHEBI:57597"/>
        <dbReference type="ChEBI" id="CHEBI:83408"/>
        <dbReference type="EC" id="3.1.4.46"/>
    </reaction>
</comment>
<evidence type="ECO:0000313" key="8">
    <source>
        <dbReference type="EMBL" id="CAB4557156.1"/>
    </source>
</evidence>
<dbReference type="Gene3D" id="3.20.20.190">
    <property type="entry name" value="Phosphatidylinositol (PI) phosphodiesterase"/>
    <property type="match status" value="1"/>
</dbReference>
<organism evidence="8">
    <name type="scientific">freshwater metagenome</name>
    <dbReference type="NCBI Taxonomy" id="449393"/>
    <lineage>
        <taxon>unclassified sequences</taxon>
        <taxon>metagenomes</taxon>
        <taxon>ecological metagenomes</taxon>
    </lineage>
</organism>
<evidence type="ECO:0000256" key="1">
    <source>
        <dbReference type="ARBA" id="ARBA00007277"/>
    </source>
</evidence>
<keyword evidence="5" id="KW-0378">Hydrolase</keyword>
<evidence type="ECO:0000256" key="5">
    <source>
        <dbReference type="ARBA" id="ARBA00022801"/>
    </source>
</evidence>
<evidence type="ECO:0000256" key="2">
    <source>
        <dbReference type="ARBA" id="ARBA00012247"/>
    </source>
</evidence>
<comment type="similarity">
    <text evidence="1">Belongs to the glycerophosphoryl diester phosphodiesterase family.</text>
</comment>
<evidence type="ECO:0000256" key="3">
    <source>
        <dbReference type="ARBA" id="ARBA00022729"/>
    </source>
</evidence>
<evidence type="ECO:0000256" key="4">
    <source>
        <dbReference type="ARBA" id="ARBA00022798"/>
    </source>
</evidence>
<dbReference type="EMBL" id="CAEZTD010000023">
    <property type="protein sequence ID" value="CAB4557156.1"/>
    <property type="molecule type" value="Genomic_DNA"/>
</dbReference>
<dbReference type="EC" id="3.1.4.46" evidence="2"/>
<dbReference type="PROSITE" id="PS51704">
    <property type="entry name" value="GP_PDE"/>
    <property type="match status" value="1"/>
</dbReference>
<dbReference type="GO" id="GO:0042597">
    <property type="term" value="C:periplasmic space"/>
    <property type="evidence" value="ECO:0007669"/>
    <property type="project" value="TreeGrafter"/>
</dbReference>
<dbReference type="GO" id="GO:0006629">
    <property type="term" value="P:lipid metabolic process"/>
    <property type="evidence" value="ECO:0007669"/>
    <property type="project" value="InterPro"/>
</dbReference>
<dbReference type="GO" id="GO:0006071">
    <property type="term" value="P:glycerol metabolic process"/>
    <property type="evidence" value="ECO:0007669"/>
    <property type="project" value="UniProtKB-KW"/>
</dbReference>
<dbReference type="InterPro" id="IPR030395">
    <property type="entry name" value="GP_PDE_dom"/>
</dbReference>
<keyword evidence="3" id="KW-0732">Signal</keyword>
<dbReference type="PANTHER" id="PTHR43620">
    <property type="entry name" value="GLYCEROPHOSPHORYL DIESTER PHOSPHODIESTERASE"/>
    <property type="match status" value="1"/>
</dbReference>
<dbReference type="AlphaFoldDB" id="A0A6J6D1A1"/>
<accession>A0A6J6D1A1</accession>
<feature type="domain" description="GP-PDE" evidence="7">
    <location>
        <begin position="5"/>
        <end position="331"/>
    </location>
</feature>
<protein>
    <recommendedName>
        <fullName evidence="2">glycerophosphodiester phosphodiesterase</fullName>
        <ecNumber evidence="2">3.1.4.46</ecNumber>
    </recommendedName>
</protein>
<proteinExistence type="inferred from homology"/>
<reference evidence="8" key="1">
    <citation type="submission" date="2020-05" db="EMBL/GenBank/DDBJ databases">
        <authorList>
            <person name="Chiriac C."/>
            <person name="Salcher M."/>
            <person name="Ghai R."/>
            <person name="Kavagutti S V."/>
        </authorList>
    </citation>
    <scope>NUCLEOTIDE SEQUENCE</scope>
</reference>
<evidence type="ECO:0000256" key="6">
    <source>
        <dbReference type="ARBA" id="ARBA00047512"/>
    </source>
</evidence>
<keyword evidence="4" id="KW-0319">Glycerol metabolism</keyword>
<sequence length="334" mass="37363">MTDVQLVIAHRGACGYRPEHSRAAYELAFEQGADMVEPDLVATRDGVLVIRHENEISGTTDVADRPEYADRKTVKIVDNQPLDGWFVEDFTWDELRALRCRERLASLRPEAAAFDGQFEILRLTDLLRLIDEKSPTTRVCIELKHATFFDEEGLSLDHLLASDLVECGWVANDERLIIESFEKSILVRMREAGIGSQHVYLLEKGATAFDELAWASAERVPALSYADELSEAGLEAFMGRMSGISVDVRFLMDARTGDISRGIQLVRRAHALGLKVFTWTLRPENQFLPVPFRIGDDDAAWGDYATAWRGVMQTGVDGVFADFPDLAIAVRGSL</sequence>
<dbReference type="InterPro" id="IPR017946">
    <property type="entry name" value="PLC-like_Pdiesterase_TIM-brl"/>
</dbReference>
<dbReference type="SUPFAM" id="SSF51695">
    <property type="entry name" value="PLC-like phosphodiesterases"/>
    <property type="match status" value="1"/>
</dbReference>